<name>A0ABV6P9R4_9MICC</name>
<dbReference type="InterPro" id="IPR036259">
    <property type="entry name" value="MFS_trans_sf"/>
</dbReference>
<feature type="transmembrane region" description="Helical" evidence="5">
    <location>
        <begin position="339"/>
        <end position="358"/>
    </location>
</feature>
<comment type="caution">
    <text evidence="7">The sequence shown here is derived from an EMBL/GenBank/DDBJ whole genome shotgun (WGS) entry which is preliminary data.</text>
</comment>
<keyword evidence="4 5" id="KW-0472">Membrane</keyword>
<dbReference type="Gene3D" id="1.20.1720.10">
    <property type="entry name" value="Multidrug resistance protein D"/>
    <property type="match status" value="1"/>
</dbReference>
<feature type="transmembrane region" description="Helical" evidence="5">
    <location>
        <begin position="313"/>
        <end position="332"/>
    </location>
</feature>
<dbReference type="Pfam" id="PF07690">
    <property type="entry name" value="MFS_1"/>
    <property type="match status" value="1"/>
</dbReference>
<keyword evidence="8" id="KW-1185">Reference proteome</keyword>
<evidence type="ECO:0000256" key="3">
    <source>
        <dbReference type="ARBA" id="ARBA00022989"/>
    </source>
</evidence>
<keyword evidence="2 5" id="KW-0812">Transmembrane</keyword>
<evidence type="ECO:0000259" key="6">
    <source>
        <dbReference type="PROSITE" id="PS50850"/>
    </source>
</evidence>
<gene>
    <name evidence="7" type="ORF">ACFFFR_05650</name>
</gene>
<reference evidence="7 8" key="1">
    <citation type="submission" date="2024-09" db="EMBL/GenBank/DDBJ databases">
        <authorList>
            <person name="Sun Q."/>
            <person name="Mori K."/>
        </authorList>
    </citation>
    <scope>NUCLEOTIDE SEQUENCE [LARGE SCALE GENOMIC DNA]</scope>
    <source>
        <strain evidence="7 8">NCAIM B.02604</strain>
    </source>
</reference>
<feature type="transmembrane region" description="Helical" evidence="5">
    <location>
        <begin position="448"/>
        <end position="467"/>
    </location>
</feature>
<dbReference type="Proteomes" id="UP001589862">
    <property type="component" value="Unassembled WGS sequence"/>
</dbReference>
<evidence type="ECO:0000256" key="1">
    <source>
        <dbReference type="ARBA" id="ARBA00004651"/>
    </source>
</evidence>
<feature type="transmembrane region" description="Helical" evidence="5">
    <location>
        <begin position="116"/>
        <end position="134"/>
    </location>
</feature>
<sequence>MTVQSEEPMSHKDVLRALSGILAAFFASMLALNVVMTALPVIITELDGNQTEYSWVLTAALLANAASTPIWGKLADLMDKKRLIQISIVIFMIASIVAFFATSMAMLIGARVIQGLGMGGLAALSMAIMGTIIAPRNRGRYAGYMGATMATATAAGPLIGGLVVDAFGWRWTFFIGIPFALIAMIVIARTLKLPVVRRQVQLDYLGAFLLTTAASTFLIWVSFVNNPDFFPFLSWQTFILLGVVLVAVILFIFVESRAVEPVMNLKMLTSRTTLLAVIASASVAVTMFGIPAYLGQYFQLGRGFSPTASGLMLLPMIFSNLAGSTGAGMLITKYGRWKIFLVIGTALLPATSLALSFIDEATPLWLIGVLIGLQGLGLGMVIQNFMLAVQNTVKVTEIGAASAAIAFFRTLGGATGNVVLGAVMAMQVAGVAVGTASARTLYAEGTGTLFFITMLITLPGMFATWAIKEVPLRRTV</sequence>
<evidence type="ECO:0000313" key="8">
    <source>
        <dbReference type="Proteomes" id="UP001589862"/>
    </source>
</evidence>
<comment type="subcellular location">
    <subcellularLocation>
        <location evidence="1">Cell membrane</location>
        <topology evidence="1">Multi-pass membrane protein</topology>
    </subcellularLocation>
</comment>
<accession>A0ABV6P9R4</accession>
<feature type="transmembrane region" description="Helical" evidence="5">
    <location>
        <begin position="55"/>
        <end position="74"/>
    </location>
</feature>
<feature type="transmembrane region" description="Helical" evidence="5">
    <location>
        <begin position="141"/>
        <end position="163"/>
    </location>
</feature>
<dbReference type="EMBL" id="JBHLUB010000026">
    <property type="protein sequence ID" value="MFC0581865.1"/>
    <property type="molecule type" value="Genomic_DNA"/>
</dbReference>
<feature type="transmembrane region" description="Helical" evidence="5">
    <location>
        <begin position="169"/>
        <end position="190"/>
    </location>
</feature>
<keyword evidence="3 5" id="KW-1133">Transmembrane helix</keyword>
<dbReference type="SUPFAM" id="SSF103473">
    <property type="entry name" value="MFS general substrate transporter"/>
    <property type="match status" value="1"/>
</dbReference>
<dbReference type="PROSITE" id="PS50850">
    <property type="entry name" value="MFS"/>
    <property type="match status" value="1"/>
</dbReference>
<feature type="transmembrane region" description="Helical" evidence="5">
    <location>
        <begin position="202"/>
        <end position="223"/>
    </location>
</feature>
<protein>
    <submittedName>
        <fullName evidence="7">MFS transporter</fullName>
    </submittedName>
</protein>
<feature type="transmembrane region" description="Helical" evidence="5">
    <location>
        <begin position="364"/>
        <end position="383"/>
    </location>
</feature>
<dbReference type="PANTHER" id="PTHR23501:SF197">
    <property type="entry name" value="COMD"/>
    <property type="match status" value="1"/>
</dbReference>
<proteinExistence type="predicted"/>
<evidence type="ECO:0000256" key="4">
    <source>
        <dbReference type="ARBA" id="ARBA00023136"/>
    </source>
</evidence>
<feature type="transmembrane region" description="Helical" evidence="5">
    <location>
        <begin position="21"/>
        <end position="43"/>
    </location>
</feature>
<dbReference type="PANTHER" id="PTHR23501">
    <property type="entry name" value="MAJOR FACILITATOR SUPERFAMILY"/>
    <property type="match status" value="1"/>
</dbReference>
<organism evidence="7 8">
    <name type="scientific">Micrococcoides hystricis</name>
    <dbReference type="NCBI Taxonomy" id="1572761"/>
    <lineage>
        <taxon>Bacteria</taxon>
        <taxon>Bacillati</taxon>
        <taxon>Actinomycetota</taxon>
        <taxon>Actinomycetes</taxon>
        <taxon>Micrococcales</taxon>
        <taxon>Micrococcaceae</taxon>
        <taxon>Micrococcoides</taxon>
    </lineage>
</organism>
<dbReference type="RefSeq" id="WP_377458588.1">
    <property type="nucleotide sequence ID" value="NZ_JBHLUB010000026.1"/>
</dbReference>
<dbReference type="Gene3D" id="1.20.1250.20">
    <property type="entry name" value="MFS general substrate transporter like domains"/>
    <property type="match status" value="1"/>
</dbReference>
<dbReference type="InterPro" id="IPR011701">
    <property type="entry name" value="MFS"/>
</dbReference>
<dbReference type="PRINTS" id="PR01036">
    <property type="entry name" value="TCRTETB"/>
</dbReference>
<evidence type="ECO:0000256" key="2">
    <source>
        <dbReference type="ARBA" id="ARBA00022692"/>
    </source>
</evidence>
<feature type="transmembrane region" description="Helical" evidence="5">
    <location>
        <begin position="274"/>
        <end position="293"/>
    </location>
</feature>
<feature type="domain" description="Major facilitator superfamily (MFS) profile" evidence="6">
    <location>
        <begin position="17"/>
        <end position="471"/>
    </location>
</feature>
<dbReference type="InterPro" id="IPR020846">
    <property type="entry name" value="MFS_dom"/>
</dbReference>
<feature type="transmembrane region" description="Helical" evidence="5">
    <location>
        <begin position="86"/>
        <end position="110"/>
    </location>
</feature>
<evidence type="ECO:0000256" key="5">
    <source>
        <dbReference type="SAM" id="Phobius"/>
    </source>
</evidence>
<evidence type="ECO:0000313" key="7">
    <source>
        <dbReference type="EMBL" id="MFC0581865.1"/>
    </source>
</evidence>
<feature type="transmembrane region" description="Helical" evidence="5">
    <location>
        <begin position="235"/>
        <end position="254"/>
    </location>
</feature>